<dbReference type="KEGG" id="ttc:FOKN1_0623"/>
<keyword evidence="1" id="KW-0812">Transmembrane</keyword>
<organism evidence="2 3">
    <name type="scientific">Thiohalobacter thiocyanaticus</name>
    <dbReference type="NCBI Taxonomy" id="585455"/>
    <lineage>
        <taxon>Bacteria</taxon>
        <taxon>Pseudomonadati</taxon>
        <taxon>Pseudomonadota</taxon>
        <taxon>Gammaproteobacteria</taxon>
        <taxon>Thiohalobacterales</taxon>
        <taxon>Thiohalobacteraceae</taxon>
        <taxon>Thiohalobacter</taxon>
    </lineage>
</organism>
<accession>A0A1Z4VNE2</accession>
<evidence type="ECO:0000313" key="2">
    <source>
        <dbReference type="EMBL" id="BAZ93025.1"/>
    </source>
</evidence>
<feature type="transmembrane region" description="Helical" evidence="1">
    <location>
        <begin position="16"/>
        <end position="36"/>
    </location>
</feature>
<dbReference type="EMBL" id="AP018052">
    <property type="protein sequence ID" value="BAZ93025.1"/>
    <property type="molecule type" value="Genomic_DNA"/>
</dbReference>
<gene>
    <name evidence="2" type="ORF">FOKN1_0623</name>
</gene>
<sequence>MVELGNGRVTSSDRRAVFLTKSSGMALMVAASLAVVRVNGRRGRRGDGESGEKQDCAGFPYAGTSRVRFKGSVSAPRGAPLAERVKVAEGRGICKQTTHMAGVLSDPLRGWGICRTQWANTRLAAGCGLTNPLKYSHLPGGTAFVTGVGIRPSVARACGCQPDPNPAAMIRRRIP</sequence>
<dbReference type="Proteomes" id="UP000218765">
    <property type="component" value="Chromosome"/>
</dbReference>
<proteinExistence type="predicted"/>
<reference evidence="2 3" key="1">
    <citation type="submission" date="2017-05" db="EMBL/GenBank/DDBJ databases">
        <title>Thiocyanate degradation by Thiohalobacter thiocyanaticus FOKN1.</title>
        <authorList>
            <person name="Oshiki M."/>
            <person name="Fukushima T."/>
            <person name="Kawano S."/>
            <person name="Nakagawa J."/>
        </authorList>
    </citation>
    <scope>NUCLEOTIDE SEQUENCE [LARGE SCALE GENOMIC DNA]</scope>
    <source>
        <strain evidence="2 3">FOKN1</strain>
    </source>
</reference>
<dbReference type="AlphaFoldDB" id="A0A1Z4VNE2"/>
<keyword evidence="3" id="KW-1185">Reference proteome</keyword>
<keyword evidence="1" id="KW-0472">Membrane</keyword>
<protein>
    <submittedName>
        <fullName evidence="2">Glutamate synthase</fullName>
    </submittedName>
</protein>
<evidence type="ECO:0000313" key="3">
    <source>
        <dbReference type="Proteomes" id="UP000218765"/>
    </source>
</evidence>
<keyword evidence="1" id="KW-1133">Transmembrane helix</keyword>
<evidence type="ECO:0000256" key="1">
    <source>
        <dbReference type="SAM" id="Phobius"/>
    </source>
</evidence>
<name>A0A1Z4VNE2_9GAMM</name>